<reference evidence="1 2" key="2">
    <citation type="journal article" date="2022" name="Mol. Ecol. Resour.">
        <title>The genomes of chicory, endive, great burdock and yacon provide insights into Asteraceae paleo-polyploidization history and plant inulin production.</title>
        <authorList>
            <person name="Fan W."/>
            <person name="Wang S."/>
            <person name="Wang H."/>
            <person name="Wang A."/>
            <person name="Jiang F."/>
            <person name="Liu H."/>
            <person name="Zhao H."/>
            <person name="Xu D."/>
            <person name="Zhang Y."/>
        </authorList>
    </citation>
    <scope>NUCLEOTIDE SEQUENCE [LARGE SCALE GENOMIC DNA]</scope>
    <source>
        <strain evidence="2">cv. Yunnan</strain>
        <tissue evidence="1">Leaves</tissue>
    </source>
</reference>
<accession>A0ACB9A116</accession>
<name>A0ACB9A116_9ASTR</name>
<dbReference type="EMBL" id="CM042042">
    <property type="protein sequence ID" value="KAI3703817.1"/>
    <property type="molecule type" value="Genomic_DNA"/>
</dbReference>
<organism evidence="1 2">
    <name type="scientific">Smallanthus sonchifolius</name>
    <dbReference type="NCBI Taxonomy" id="185202"/>
    <lineage>
        <taxon>Eukaryota</taxon>
        <taxon>Viridiplantae</taxon>
        <taxon>Streptophyta</taxon>
        <taxon>Embryophyta</taxon>
        <taxon>Tracheophyta</taxon>
        <taxon>Spermatophyta</taxon>
        <taxon>Magnoliopsida</taxon>
        <taxon>eudicotyledons</taxon>
        <taxon>Gunneridae</taxon>
        <taxon>Pentapetalae</taxon>
        <taxon>asterids</taxon>
        <taxon>campanulids</taxon>
        <taxon>Asterales</taxon>
        <taxon>Asteraceae</taxon>
        <taxon>Asteroideae</taxon>
        <taxon>Heliantheae alliance</taxon>
        <taxon>Millerieae</taxon>
        <taxon>Smallanthus</taxon>
    </lineage>
</organism>
<reference evidence="2" key="1">
    <citation type="journal article" date="2022" name="Mol. Ecol. Resour.">
        <title>The genomes of chicory, endive, great burdock and yacon provide insights into Asteraceae palaeo-polyploidization history and plant inulin production.</title>
        <authorList>
            <person name="Fan W."/>
            <person name="Wang S."/>
            <person name="Wang H."/>
            <person name="Wang A."/>
            <person name="Jiang F."/>
            <person name="Liu H."/>
            <person name="Zhao H."/>
            <person name="Xu D."/>
            <person name="Zhang Y."/>
        </authorList>
    </citation>
    <scope>NUCLEOTIDE SEQUENCE [LARGE SCALE GENOMIC DNA]</scope>
    <source>
        <strain evidence="2">cv. Yunnan</strain>
    </source>
</reference>
<evidence type="ECO:0000313" key="2">
    <source>
        <dbReference type="Proteomes" id="UP001056120"/>
    </source>
</evidence>
<comment type="caution">
    <text evidence="1">The sequence shown here is derived from an EMBL/GenBank/DDBJ whole genome shotgun (WGS) entry which is preliminary data.</text>
</comment>
<keyword evidence="2" id="KW-1185">Reference proteome</keyword>
<dbReference type="Proteomes" id="UP001056120">
    <property type="component" value="Linkage Group LG25"/>
</dbReference>
<proteinExistence type="predicted"/>
<sequence length="310" mass="35070">MNVASSMRSGPQSDVPYPAAYVIHDGVSVKGHRSKVNSPGTSQLACGSSSTMLTQNFKMSGEYNVPYYDPNRAIKQETPKRPPYGSLMMPFPISDDDDPFVIDLDTPTPEYHPQSYEDESSWMDSGSNFCNWQFTTPPPVEDQVGPNMVGKGKGPSFLRKFAPANYFERKTNETTIEDNKETKSSTFKSLGEIGNPSIPYNPSISFHSAPTVGSYNITPLYSQNFHEVHTEIPYEMKCDPEEEERADSNKFYVPYYENIPTIRINENTSRSEREQMLLNRIAELEKEKAEVEARNALLVQALEEKNFRNL</sequence>
<gene>
    <name evidence="1" type="ORF">L1987_74012</name>
</gene>
<evidence type="ECO:0000313" key="1">
    <source>
        <dbReference type="EMBL" id="KAI3703817.1"/>
    </source>
</evidence>
<protein>
    <submittedName>
        <fullName evidence="1">Uncharacterized protein</fullName>
    </submittedName>
</protein>